<dbReference type="SUPFAM" id="SSF63999">
    <property type="entry name" value="Thiamin pyrophosphokinase, catalytic domain"/>
    <property type="match status" value="1"/>
</dbReference>
<evidence type="ECO:0000259" key="6">
    <source>
        <dbReference type="SMART" id="SM00983"/>
    </source>
</evidence>
<evidence type="ECO:0000256" key="3">
    <source>
        <dbReference type="ARBA" id="ARBA00022777"/>
    </source>
</evidence>
<dbReference type="KEGG" id="dfg:B0537_15925"/>
<keyword evidence="4" id="KW-0067">ATP-binding</keyword>
<dbReference type="GO" id="GO:0016301">
    <property type="term" value="F:kinase activity"/>
    <property type="evidence" value="ECO:0007669"/>
    <property type="project" value="UniProtKB-KW"/>
</dbReference>
<sequence length="213" mass="23454">MTHPRILIFSGGHLGPWALQEIQEGDFLLGVEGGALYLLQHSYQPDFALGDFDSVTPQEQTIIKQGSKKFWSCDPVNKNETDTELAFTWALNQKPREIVLLGALGSRLDHSLANVQLLYQSLQAGIPCRIIDEKNQVQLLKDKLHITKSRFTQVSLLPLTLEVRGVTLSGFQYPLHNATLTLGHSLGISNILLADTGTVQITSGLLLVIQSAD</sequence>
<proteinExistence type="predicted"/>
<reference evidence="7 8" key="1">
    <citation type="journal article" date="2016" name="Int. J. Syst. Evol. Microbiol.">
        <title>Desulfotomaculum ferrireducens sp. nov., a moderately thermophilic sulfate-reducing and dissimilatory Fe(III)-reducing bacterium isolated from compost.</title>
        <authorList>
            <person name="Yang G."/>
            <person name="Guo J."/>
            <person name="Zhuang L."/>
            <person name="Yuan Y."/>
            <person name="Zhou S."/>
        </authorList>
    </citation>
    <scope>NUCLEOTIDE SEQUENCE [LARGE SCALE GENOMIC DNA]</scope>
    <source>
        <strain evidence="7 8">GSS09</strain>
    </source>
</reference>
<dbReference type="Proteomes" id="UP000189464">
    <property type="component" value="Chromosome"/>
</dbReference>
<organism evidence="7 8">
    <name type="scientific">Desulforamulus ferrireducens</name>
    <dbReference type="NCBI Taxonomy" id="1833852"/>
    <lineage>
        <taxon>Bacteria</taxon>
        <taxon>Bacillati</taxon>
        <taxon>Bacillota</taxon>
        <taxon>Clostridia</taxon>
        <taxon>Eubacteriales</taxon>
        <taxon>Peptococcaceae</taxon>
        <taxon>Desulforamulus</taxon>
    </lineage>
</organism>
<evidence type="ECO:0000256" key="1">
    <source>
        <dbReference type="ARBA" id="ARBA00022679"/>
    </source>
</evidence>
<keyword evidence="2" id="KW-0547">Nucleotide-binding</keyword>
<dbReference type="PANTHER" id="PTHR41299:SF1">
    <property type="entry name" value="THIAMINE PYROPHOSPHOKINASE"/>
    <property type="match status" value="1"/>
</dbReference>
<dbReference type="InterPro" id="IPR006282">
    <property type="entry name" value="Thi_PPkinase"/>
</dbReference>
<dbReference type="InterPro" id="IPR053149">
    <property type="entry name" value="TPK"/>
</dbReference>
<dbReference type="EMBL" id="CP019698">
    <property type="protein sequence ID" value="AQS60429.1"/>
    <property type="molecule type" value="Genomic_DNA"/>
</dbReference>
<dbReference type="AlphaFoldDB" id="A0A1S6J085"/>
<dbReference type="GO" id="GO:0004788">
    <property type="term" value="F:thiamine diphosphokinase activity"/>
    <property type="evidence" value="ECO:0007669"/>
    <property type="project" value="UniProtKB-UniRule"/>
</dbReference>
<dbReference type="GO" id="GO:0005524">
    <property type="term" value="F:ATP binding"/>
    <property type="evidence" value="ECO:0007669"/>
    <property type="project" value="UniProtKB-KW"/>
</dbReference>
<dbReference type="Pfam" id="PF04263">
    <property type="entry name" value="TPK_catalytic"/>
    <property type="match status" value="1"/>
</dbReference>
<dbReference type="Pfam" id="PF04265">
    <property type="entry name" value="TPK_B1_binding"/>
    <property type="match status" value="1"/>
</dbReference>
<protein>
    <recommendedName>
        <fullName evidence="5">Thiamine diphosphokinase</fullName>
        <ecNumber evidence="5">2.7.6.2</ecNumber>
    </recommendedName>
</protein>
<dbReference type="Gene3D" id="3.40.50.10240">
    <property type="entry name" value="Thiamin pyrophosphokinase, catalytic domain"/>
    <property type="match status" value="1"/>
</dbReference>
<keyword evidence="3 7" id="KW-0418">Kinase</keyword>
<dbReference type="RefSeq" id="WP_077715457.1">
    <property type="nucleotide sequence ID" value="NZ_CP019698.1"/>
</dbReference>
<evidence type="ECO:0000313" key="7">
    <source>
        <dbReference type="EMBL" id="AQS60429.1"/>
    </source>
</evidence>
<name>A0A1S6J085_9FIRM</name>
<dbReference type="GO" id="GO:0006772">
    <property type="term" value="P:thiamine metabolic process"/>
    <property type="evidence" value="ECO:0007669"/>
    <property type="project" value="UniProtKB-UniRule"/>
</dbReference>
<dbReference type="InterPro" id="IPR007371">
    <property type="entry name" value="TPK_catalytic"/>
</dbReference>
<dbReference type="OrthoDB" id="9804377at2"/>
<evidence type="ECO:0000256" key="5">
    <source>
        <dbReference type="NCBIfam" id="TIGR01378"/>
    </source>
</evidence>
<keyword evidence="8" id="KW-1185">Reference proteome</keyword>
<dbReference type="SUPFAM" id="SSF63862">
    <property type="entry name" value="Thiamin pyrophosphokinase, substrate-binding domain"/>
    <property type="match status" value="1"/>
</dbReference>
<dbReference type="STRING" id="1833852.B0537_15925"/>
<accession>A0A1S6J085</accession>
<dbReference type="InterPro" id="IPR007373">
    <property type="entry name" value="Thiamin_PyroPKinase_B1-bd"/>
</dbReference>
<dbReference type="GO" id="GO:0030975">
    <property type="term" value="F:thiamine binding"/>
    <property type="evidence" value="ECO:0007669"/>
    <property type="project" value="InterPro"/>
</dbReference>
<evidence type="ECO:0000256" key="2">
    <source>
        <dbReference type="ARBA" id="ARBA00022741"/>
    </source>
</evidence>
<evidence type="ECO:0000256" key="4">
    <source>
        <dbReference type="ARBA" id="ARBA00022840"/>
    </source>
</evidence>
<dbReference type="EC" id="2.7.6.2" evidence="5"/>
<evidence type="ECO:0000313" key="8">
    <source>
        <dbReference type="Proteomes" id="UP000189464"/>
    </source>
</evidence>
<dbReference type="InterPro" id="IPR036759">
    <property type="entry name" value="TPK_catalytic_sf"/>
</dbReference>
<dbReference type="GO" id="GO:0009229">
    <property type="term" value="P:thiamine diphosphate biosynthetic process"/>
    <property type="evidence" value="ECO:0007669"/>
    <property type="project" value="InterPro"/>
</dbReference>
<dbReference type="PANTHER" id="PTHR41299">
    <property type="entry name" value="THIAMINE PYROPHOSPHOKINASE"/>
    <property type="match status" value="1"/>
</dbReference>
<gene>
    <name evidence="7" type="ORF">B0537_15925</name>
</gene>
<dbReference type="SMART" id="SM00983">
    <property type="entry name" value="TPK_B1_binding"/>
    <property type="match status" value="1"/>
</dbReference>
<dbReference type="CDD" id="cd07995">
    <property type="entry name" value="TPK"/>
    <property type="match status" value="1"/>
</dbReference>
<dbReference type="NCBIfam" id="TIGR01378">
    <property type="entry name" value="thi_PPkinase"/>
    <property type="match status" value="1"/>
</dbReference>
<feature type="domain" description="Thiamin pyrophosphokinase thiamin-binding" evidence="6">
    <location>
        <begin position="133"/>
        <end position="207"/>
    </location>
</feature>
<keyword evidence="1" id="KW-0808">Transferase</keyword>
<dbReference type="InterPro" id="IPR036371">
    <property type="entry name" value="TPK_B1-bd_sf"/>
</dbReference>